<dbReference type="PANTHER" id="PTHR37812:SF1">
    <property type="entry name" value="MU-LIKE PROPHAGE FLUMU PROTEIN C"/>
    <property type="match status" value="1"/>
</dbReference>
<dbReference type="Gene3D" id="1.10.10.60">
    <property type="entry name" value="Homeodomain-like"/>
    <property type="match status" value="1"/>
</dbReference>
<dbReference type="Proteomes" id="UP000886804">
    <property type="component" value="Unassembled WGS sequence"/>
</dbReference>
<reference evidence="1" key="2">
    <citation type="submission" date="2021-04" db="EMBL/GenBank/DDBJ databases">
        <authorList>
            <person name="Gilroy R."/>
        </authorList>
    </citation>
    <scope>NUCLEOTIDE SEQUENCE</scope>
    <source>
        <strain evidence="1">CHK188-4685</strain>
    </source>
</reference>
<dbReference type="SUPFAM" id="SSF46689">
    <property type="entry name" value="Homeodomain-like"/>
    <property type="match status" value="1"/>
</dbReference>
<dbReference type="InterPro" id="IPR052411">
    <property type="entry name" value="c-mor_Regulatory_Protein"/>
</dbReference>
<name>A0A9D2RL98_9FIRM</name>
<accession>A0A9D2RL98</accession>
<comment type="caution">
    <text evidence="1">The sequence shown here is derived from an EMBL/GenBank/DDBJ whole genome shotgun (WGS) entry which is preliminary data.</text>
</comment>
<protein>
    <recommendedName>
        <fullName evidence="3">Mor transcription activator domain-containing protein</fullName>
    </recommendedName>
</protein>
<reference evidence="1" key="1">
    <citation type="journal article" date="2021" name="PeerJ">
        <title>Extensive microbial diversity within the chicken gut microbiome revealed by metagenomics and culture.</title>
        <authorList>
            <person name="Gilroy R."/>
            <person name="Ravi A."/>
            <person name="Getino M."/>
            <person name="Pursley I."/>
            <person name="Horton D.L."/>
            <person name="Alikhan N.F."/>
            <person name="Baker D."/>
            <person name="Gharbi K."/>
            <person name="Hall N."/>
            <person name="Watson M."/>
            <person name="Adriaenssens E.M."/>
            <person name="Foster-Nyarko E."/>
            <person name="Jarju S."/>
            <person name="Secka A."/>
            <person name="Antonio M."/>
            <person name="Oren A."/>
            <person name="Chaudhuri R.R."/>
            <person name="La Ragione R."/>
            <person name="Hildebrand F."/>
            <person name="Pallen M.J."/>
        </authorList>
    </citation>
    <scope>NUCLEOTIDE SEQUENCE</scope>
    <source>
        <strain evidence="1">CHK188-4685</strain>
    </source>
</reference>
<dbReference type="InterPro" id="IPR009057">
    <property type="entry name" value="Homeodomain-like_sf"/>
</dbReference>
<evidence type="ECO:0000313" key="1">
    <source>
        <dbReference type="EMBL" id="HJB07598.1"/>
    </source>
</evidence>
<evidence type="ECO:0000313" key="2">
    <source>
        <dbReference type="Proteomes" id="UP000886804"/>
    </source>
</evidence>
<dbReference type="EMBL" id="DWYS01000084">
    <property type="protein sequence ID" value="HJB07598.1"/>
    <property type="molecule type" value="Genomic_DNA"/>
</dbReference>
<dbReference type="NCBIfam" id="NF040785">
    <property type="entry name" value="CD3324_fam"/>
    <property type="match status" value="1"/>
</dbReference>
<dbReference type="PANTHER" id="PTHR37812">
    <property type="entry name" value="MU-LIKE PROPHAGE FLUMU PROTEIN C"/>
    <property type="match status" value="1"/>
</dbReference>
<gene>
    <name evidence="1" type="ORF">H9716_06985</name>
</gene>
<proteinExistence type="predicted"/>
<dbReference type="InterPro" id="IPR049739">
    <property type="entry name" value="YraL-like"/>
</dbReference>
<organism evidence="1 2">
    <name type="scientific">Candidatus Enterocloster faecavium</name>
    <dbReference type="NCBI Taxonomy" id="2838560"/>
    <lineage>
        <taxon>Bacteria</taxon>
        <taxon>Bacillati</taxon>
        <taxon>Bacillota</taxon>
        <taxon>Clostridia</taxon>
        <taxon>Lachnospirales</taxon>
        <taxon>Lachnospiraceae</taxon>
        <taxon>Enterocloster</taxon>
    </lineage>
</organism>
<dbReference type="AlphaFoldDB" id="A0A9D2RL98"/>
<evidence type="ECO:0008006" key="3">
    <source>
        <dbReference type="Google" id="ProtNLM"/>
    </source>
</evidence>
<sequence>MGYKKATHVLPPELLLQVQEYIDGEFLYIPRISGQKRDWGTATSTRRELHDRNERIYAEYLGGETMDALAVKYFLSLKSIQRIVGQFKKERNQ</sequence>